<organism evidence="2 3">
    <name type="scientific">Acinetobacter stercoris</name>
    <dbReference type="NCBI Taxonomy" id="2126983"/>
    <lineage>
        <taxon>Bacteria</taxon>
        <taxon>Pseudomonadati</taxon>
        <taxon>Pseudomonadota</taxon>
        <taxon>Gammaproteobacteria</taxon>
        <taxon>Moraxellales</taxon>
        <taxon>Moraxellaceae</taxon>
        <taxon>Acinetobacter</taxon>
    </lineage>
</organism>
<dbReference type="OrthoDB" id="6713094at2"/>
<protein>
    <submittedName>
        <fullName evidence="2">Uncharacterized protein</fullName>
    </submittedName>
</protein>
<dbReference type="InParanoid" id="A0A2U3MUW8"/>
<dbReference type="AlphaFoldDB" id="A0A2U3MUW8"/>
<proteinExistence type="predicted"/>
<dbReference type="RefSeq" id="WP_121972691.1">
    <property type="nucleotide sequence ID" value="NZ_OOGT01000008.1"/>
</dbReference>
<keyword evidence="3" id="KW-1185">Reference proteome</keyword>
<feature type="chain" id="PRO_5015744727" evidence="1">
    <location>
        <begin position="20"/>
        <end position="171"/>
    </location>
</feature>
<keyword evidence="1" id="KW-0732">Signal</keyword>
<feature type="signal peptide" evidence="1">
    <location>
        <begin position="1"/>
        <end position="19"/>
    </location>
</feature>
<reference evidence="3" key="1">
    <citation type="submission" date="2018-03" db="EMBL/GenBank/DDBJ databases">
        <authorList>
            <person name="Blom J."/>
        </authorList>
    </citation>
    <scope>NUCLEOTIDE SEQUENCE [LARGE SCALE GENOMIC DNA]</scope>
    <source>
        <strain evidence="3">KPC-SM-21</strain>
    </source>
</reference>
<dbReference type="Proteomes" id="UP000245974">
    <property type="component" value="Unassembled WGS sequence"/>
</dbReference>
<evidence type="ECO:0000313" key="3">
    <source>
        <dbReference type="Proteomes" id="UP000245974"/>
    </source>
</evidence>
<name>A0A2U3MUW8_9GAMM</name>
<gene>
    <name evidence="2" type="ORF">KPC_0321</name>
</gene>
<sequence length="171" mass="18711">MKKIALGIILALTTSLVYAEPKGVTIKTSGFDGTKEITLKPYGTSSCLGGGSTCISVGALWKSNNPDYVALNLMSLNTFVNMTNLLINIDGEIIKAEKIPFGGEHKLTGTYQESTQRFVIPRDVFNKILTAKKVWFKIDTLSSSYIETNLIDNGKETLGLRGLKRFATQLN</sequence>
<evidence type="ECO:0000256" key="1">
    <source>
        <dbReference type="SAM" id="SignalP"/>
    </source>
</evidence>
<evidence type="ECO:0000313" key="2">
    <source>
        <dbReference type="EMBL" id="SPL69143.1"/>
    </source>
</evidence>
<accession>A0A2U3MUW8</accession>
<dbReference type="EMBL" id="OOGT01000008">
    <property type="protein sequence ID" value="SPL69143.1"/>
    <property type="molecule type" value="Genomic_DNA"/>
</dbReference>